<organism evidence="11 12">
    <name type="scientific">Actinomadura parmotrematis</name>
    <dbReference type="NCBI Taxonomy" id="2864039"/>
    <lineage>
        <taxon>Bacteria</taxon>
        <taxon>Bacillati</taxon>
        <taxon>Actinomycetota</taxon>
        <taxon>Actinomycetes</taxon>
        <taxon>Streptosporangiales</taxon>
        <taxon>Thermomonosporaceae</taxon>
        <taxon>Actinomadura</taxon>
    </lineage>
</organism>
<evidence type="ECO:0000256" key="2">
    <source>
        <dbReference type="ARBA" id="ARBA00022527"/>
    </source>
</evidence>
<evidence type="ECO:0000256" key="6">
    <source>
        <dbReference type="ARBA" id="ARBA00022840"/>
    </source>
</evidence>
<keyword evidence="2" id="KW-0723">Serine/threonine-protein kinase</keyword>
<evidence type="ECO:0000313" key="11">
    <source>
        <dbReference type="EMBL" id="MBW8482216.1"/>
    </source>
</evidence>
<comment type="caution">
    <text evidence="11">The sequence shown here is derived from an EMBL/GenBank/DDBJ whole genome shotgun (WGS) entry which is preliminary data.</text>
</comment>
<gene>
    <name evidence="11" type="ORF">K1Y72_07545</name>
</gene>
<dbReference type="Gene3D" id="1.10.510.10">
    <property type="entry name" value="Transferase(Phosphotransferase) domain 1"/>
    <property type="match status" value="1"/>
</dbReference>
<dbReference type="RefSeq" id="WP_220164623.1">
    <property type="nucleotide sequence ID" value="NZ_JAIBOA010000004.1"/>
</dbReference>
<evidence type="ECO:0000256" key="8">
    <source>
        <dbReference type="ARBA" id="ARBA00048679"/>
    </source>
</evidence>
<dbReference type="Pfam" id="PF16918">
    <property type="entry name" value="PknG_TPR"/>
    <property type="match status" value="1"/>
</dbReference>
<dbReference type="GO" id="GO:0016301">
    <property type="term" value="F:kinase activity"/>
    <property type="evidence" value="ECO:0007669"/>
    <property type="project" value="UniProtKB-KW"/>
</dbReference>
<feature type="region of interest" description="Disordered" evidence="9">
    <location>
        <begin position="390"/>
        <end position="416"/>
    </location>
</feature>
<evidence type="ECO:0000313" key="12">
    <source>
        <dbReference type="Proteomes" id="UP000774570"/>
    </source>
</evidence>
<sequence length="711" mass="74865">MDLATRCGTTGCTGAIEDGYCVVCGAPPTRPAAAPPRPRAPEPVRAAAPRPWNTGPARALVRMPVVPPQDPEDAVLADPHVPEARRFCGRCDAPVGRGQGGAPGRTEGFCGRCRAPYSFAPRLRRGDLVAGQYEVAGCLAHGGLGWVYLARDRHVADRWVVLKGLRDTGDADALAAAAAERRVLAEVEHPGIVKIYNFVRHAGDGHIVMEYAGGRSLRDLAVAHRAATGGPLPLPQVLAHALDALGALGHLHERGLLYCDFKPANAVQCGTELRLIDLGGVRRIGDEDGAIYGTAGFQAPEIGDEAPSVASDLYTVGRTMAVLAFEFAGFTGLYRHSLPDRDRVPLLARHESFDLLLRRATHPDPAARFASAAEMAEQTAGVLREVLAAEEDRPVPAPSARFGPETRAPGARAGALPSPADLAAALPRPLPDEDDPAAAYLASLAAATPAEIVSALDGAHVDSTEVRQSLAHARLVLGDTAGARRILDGLPRDWRTLWYGALADLARGAAGTAADGFAAVRALLPGELVPSLALGLCAELRTRASDAEPCYERVWTTDRNLPSAGFGLARVRFALGDRYAAVDALLAVPPLSRHHAEAQLGAVVARLKGRDPAALNLSELADCGTRVAALDLDDGRRLRATALVLTAALGYVRAQGAPPAGTAVLGVPLTERDLGFGLERCYRSLARTTDDAARRLALVELANSARPHTLR</sequence>
<evidence type="ECO:0000256" key="3">
    <source>
        <dbReference type="ARBA" id="ARBA00022679"/>
    </source>
</evidence>
<dbReference type="PANTHER" id="PTHR24363">
    <property type="entry name" value="SERINE/THREONINE PROTEIN KINASE"/>
    <property type="match status" value="1"/>
</dbReference>
<accession>A0ABS7FPI2</accession>
<evidence type="ECO:0000256" key="4">
    <source>
        <dbReference type="ARBA" id="ARBA00022741"/>
    </source>
</evidence>
<evidence type="ECO:0000256" key="9">
    <source>
        <dbReference type="SAM" id="MobiDB-lite"/>
    </source>
</evidence>
<proteinExistence type="predicted"/>
<dbReference type="InterPro" id="IPR031634">
    <property type="entry name" value="PknG_rubred"/>
</dbReference>
<comment type="catalytic activity">
    <reaction evidence="8">
        <text>L-seryl-[protein] + ATP = O-phospho-L-seryl-[protein] + ADP + H(+)</text>
        <dbReference type="Rhea" id="RHEA:17989"/>
        <dbReference type="Rhea" id="RHEA-COMP:9863"/>
        <dbReference type="Rhea" id="RHEA-COMP:11604"/>
        <dbReference type="ChEBI" id="CHEBI:15378"/>
        <dbReference type="ChEBI" id="CHEBI:29999"/>
        <dbReference type="ChEBI" id="CHEBI:30616"/>
        <dbReference type="ChEBI" id="CHEBI:83421"/>
        <dbReference type="ChEBI" id="CHEBI:456216"/>
        <dbReference type="EC" id="2.7.11.1"/>
    </reaction>
</comment>
<dbReference type="InterPro" id="IPR000719">
    <property type="entry name" value="Prot_kinase_dom"/>
</dbReference>
<dbReference type="Proteomes" id="UP000774570">
    <property type="component" value="Unassembled WGS sequence"/>
</dbReference>
<dbReference type="EC" id="2.7.11.1" evidence="1"/>
<keyword evidence="6" id="KW-0067">ATP-binding</keyword>
<keyword evidence="5 11" id="KW-0418">Kinase</keyword>
<dbReference type="InterPro" id="IPR031636">
    <property type="entry name" value="PknG_TPR"/>
</dbReference>
<comment type="catalytic activity">
    <reaction evidence="7">
        <text>L-threonyl-[protein] + ATP = O-phospho-L-threonyl-[protein] + ADP + H(+)</text>
        <dbReference type="Rhea" id="RHEA:46608"/>
        <dbReference type="Rhea" id="RHEA-COMP:11060"/>
        <dbReference type="Rhea" id="RHEA-COMP:11605"/>
        <dbReference type="ChEBI" id="CHEBI:15378"/>
        <dbReference type="ChEBI" id="CHEBI:30013"/>
        <dbReference type="ChEBI" id="CHEBI:30616"/>
        <dbReference type="ChEBI" id="CHEBI:61977"/>
        <dbReference type="ChEBI" id="CHEBI:456216"/>
        <dbReference type="EC" id="2.7.11.1"/>
    </reaction>
</comment>
<evidence type="ECO:0000259" key="10">
    <source>
        <dbReference type="PROSITE" id="PS50011"/>
    </source>
</evidence>
<evidence type="ECO:0000256" key="7">
    <source>
        <dbReference type="ARBA" id="ARBA00047899"/>
    </source>
</evidence>
<protein>
    <recommendedName>
        <fullName evidence="1">non-specific serine/threonine protein kinase</fullName>
        <ecNumber evidence="1">2.7.11.1</ecNumber>
    </recommendedName>
</protein>
<dbReference type="Pfam" id="PF00069">
    <property type="entry name" value="Pkinase"/>
    <property type="match status" value="1"/>
</dbReference>
<dbReference type="InterPro" id="IPR011009">
    <property type="entry name" value="Kinase-like_dom_sf"/>
</dbReference>
<dbReference type="InterPro" id="IPR011990">
    <property type="entry name" value="TPR-like_helical_dom_sf"/>
</dbReference>
<dbReference type="Pfam" id="PF16919">
    <property type="entry name" value="PknG_rubred"/>
    <property type="match status" value="1"/>
</dbReference>
<dbReference type="CDD" id="cd14014">
    <property type="entry name" value="STKc_PknB_like"/>
    <property type="match status" value="1"/>
</dbReference>
<feature type="region of interest" description="Disordered" evidence="9">
    <location>
        <begin position="30"/>
        <end position="53"/>
    </location>
</feature>
<keyword evidence="4" id="KW-0547">Nucleotide-binding</keyword>
<name>A0ABS7FPI2_9ACTN</name>
<dbReference type="EMBL" id="JAIBOA010000004">
    <property type="protein sequence ID" value="MBW8482216.1"/>
    <property type="molecule type" value="Genomic_DNA"/>
</dbReference>
<keyword evidence="3" id="KW-0808">Transferase</keyword>
<dbReference type="SUPFAM" id="SSF48452">
    <property type="entry name" value="TPR-like"/>
    <property type="match status" value="1"/>
</dbReference>
<reference evidence="11 12" key="1">
    <citation type="submission" date="2021-07" db="EMBL/GenBank/DDBJ databases">
        <title>Actinomadura sp. PM05-2 isolated from lichen.</title>
        <authorList>
            <person name="Somphong A."/>
            <person name="Phongsopitanun W."/>
            <person name="Tanasupawat S."/>
            <person name="Peongsungnone V."/>
        </authorList>
    </citation>
    <scope>NUCLEOTIDE SEQUENCE [LARGE SCALE GENOMIC DNA]</scope>
    <source>
        <strain evidence="11 12">PM05-2</strain>
    </source>
</reference>
<keyword evidence="12" id="KW-1185">Reference proteome</keyword>
<dbReference type="SUPFAM" id="SSF56112">
    <property type="entry name" value="Protein kinase-like (PK-like)"/>
    <property type="match status" value="1"/>
</dbReference>
<dbReference type="Gene3D" id="1.25.40.10">
    <property type="entry name" value="Tetratricopeptide repeat domain"/>
    <property type="match status" value="1"/>
</dbReference>
<feature type="domain" description="Protein kinase" evidence="10">
    <location>
        <begin position="133"/>
        <end position="406"/>
    </location>
</feature>
<evidence type="ECO:0000256" key="1">
    <source>
        <dbReference type="ARBA" id="ARBA00012513"/>
    </source>
</evidence>
<dbReference type="PANTHER" id="PTHR24363:SF0">
    <property type="entry name" value="SERINE_THREONINE KINASE LIKE DOMAIN CONTAINING 1"/>
    <property type="match status" value="1"/>
</dbReference>
<evidence type="ECO:0000256" key="5">
    <source>
        <dbReference type="ARBA" id="ARBA00022777"/>
    </source>
</evidence>
<dbReference type="Gene3D" id="3.30.200.20">
    <property type="entry name" value="Phosphorylase Kinase, domain 1"/>
    <property type="match status" value="1"/>
</dbReference>
<dbReference type="PROSITE" id="PS50011">
    <property type="entry name" value="PROTEIN_KINASE_DOM"/>
    <property type="match status" value="1"/>
</dbReference>